<dbReference type="Proteomes" id="UP001345827">
    <property type="component" value="Unassembled WGS sequence"/>
</dbReference>
<evidence type="ECO:0000313" key="2">
    <source>
        <dbReference type="EMBL" id="KAK5537547.1"/>
    </source>
</evidence>
<dbReference type="Pfam" id="PF20345">
    <property type="entry name" value="DUF6640"/>
    <property type="match status" value="1"/>
</dbReference>
<evidence type="ECO:0000313" key="3">
    <source>
        <dbReference type="Proteomes" id="UP001345827"/>
    </source>
</evidence>
<proteinExistence type="predicted"/>
<comment type="caution">
    <text evidence="2">The sequence shown here is derived from an EMBL/GenBank/DDBJ whole genome shotgun (WGS) entry which is preliminary data.</text>
</comment>
<dbReference type="EMBL" id="JAXLQG010000007">
    <property type="protein sequence ID" value="KAK5537547.1"/>
    <property type="molecule type" value="Genomic_DNA"/>
</dbReference>
<organism evidence="2 3">
    <name type="scientific">Vermiconidia calcicola</name>
    <dbReference type="NCBI Taxonomy" id="1690605"/>
    <lineage>
        <taxon>Eukaryota</taxon>
        <taxon>Fungi</taxon>
        <taxon>Dikarya</taxon>
        <taxon>Ascomycota</taxon>
        <taxon>Pezizomycotina</taxon>
        <taxon>Dothideomycetes</taxon>
        <taxon>Dothideomycetidae</taxon>
        <taxon>Mycosphaerellales</taxon>
        <taxon>Extremaceae</taxon>
        <taxon>Vermiconidia</taxon>
    </lineage>
</organism>
<accession>A0AAV9QAB5</accession>
<dbReference type="InterPro" id="IPR046580">
    <property type="entry name" value="DUF6640"/>
</dbReference>
<reference evidence="2 3" key="1">
    <citation type="submission" date="2023-06" db="EMBL/GenBank/DDBJ databases">
        <title>Black Yeasts Isolated from many extreme environments.</title>
        <authorList>
            <person name="Coleine C."/>
            <person name="Stajich J.E."/>
            <person name="Selbmann L."/>
        </authorList>
    </citation>
    <scope>NUCLEOTIDE SEQUENCE [LARGE SCALE GENOMIC DNA]</scope>
    <source>
        <strain evidence="2 3">CCFEE 5887</strain>
    </source>
</reference>
<gene>
    <name evidence="2" type="ORF">LTR25_004799</name>
</gene>
<keyword evidence="1" id="KW-0472">Membrane</keyword>
<dbReference type="AlphaFoldDB" id="A0AAV9QAB5"/>
<keyword evidence="3" id="KW-1185">Reference proteome</keyword>
<evidence type="ECO:0000256" key="1">
    <source>
        <dbReference type="SAM" id="Phobius"/>
    </source>
</evidence>
<protein>
    <submittedName>
        <fullName evidence="2">Uncharacterized protein</fullName>
    </submittedName>
</protein>
<sequence length="234" mass="25523">MSDYSSSSSSFKAVLPARIVLSLIGTATAVGGYLADWNETHVFNPKWSPHAKFHNGQTMSTGLGLGLLTWYYTWRSTNSNTTSGLLDNLMTATLVASLYWATQLSAILYPGTKWVDDEFKEKYGEPQKRGAPVLLGVTWAAFGLGWYRLTGGEHIRSAIDPAAIAMLVRSIQGALRWHTQPPLSASRHLGHGNNRFCFFLGQRLADKPPKVVTGAALFRPILSTNVAVNASPRG</sequence>
<name>A0AAV9QAB5_9PEZI</name>
<keyword evidence="1" id="KW-0812">Transmembrane</keyword>
<feature type="transmembrane region" description="Helical" evidence="1">
    <location>
        <begin position="53"/>
        <end position="73"/>
    </location>
</feature>
<keyword evidence="1" id="KW-1133">Transmembrane helix</keyword>